<gene>
    <name evidence="3" type="primary">mnn9</name>
    <name evidence="3" type="ORF">Cantr_00830</name>
</gene>
<dbReference type="Proteomes" id="UP000253472">
    <property type="component" value="Unassembled WGS sequence"/>
</dbReference>
<dbReference type="STRING" id="5486.A0A367YJA8"/>
<proteinExistence type="inferred from homology"/>
<dbReference type="InterPro" id="IPR052086">
    <property type="entry name" value="Mannan_Polymerase_Subunit"/>
</dbReference>
<comment type="caution">
    <text evidence="3">The sequence shown here is derived from an EMBL/GenBank/DDBJ whole genome shotgun (WGS) entry which is preliminary data.</text>
</comment>
<keyword evidence="2" id="KW-1133">Transmembrane helix</keyword>
<dbReference type="GO" id="GO:0006487">
    <property type="term" value="P:protein N-linked glycosylation"/>
    <property type="evidence" value="ECO:0007669"/>
    <property type="project" value="TreeGrafter"/>
</dbReference>
<protein>
    <submittedName>
        <fullName evidence="3">Mannan polymerase complex subunit mnn9</fullName>
    </submittedName>
</protein>
<dbReference type="GO" id="GO:0000009">
    <property type="term" value="F:alpha-1,6-mannosyltransferase activity"/>
    <property type="evidence" value="ECO:0007669"/>
    <property type="project" value="TreeGrafter"/>
</dbReference>
<evidence type="ECO:0000256" key="2">
    <source>
        <dbReference type="SAM" id="Phobius"/>
    </source>
</evidence>
<dbReference type="GO" id="GO:0000032">
    <property type="term" value="P:cell wall mannoprotein biosynthetic process"/>
    <property type="evidence" value="ECO:0007669"/>
    <property type="project" value="TreeGrafter"/>
</dbReference>
<keyword evidence="2" id="KW-0812">Transmembrane</keyword>
<dbReference type="OrthoDB" id="204164at2759"/>
<dbReference type="PANTHER" id="PTHR43083">
    <property type="entry name" value="MANNAN POLYMERASE II"/>
    <property type="match status" value="1"/>
</dbReference>
<dbReference type="GO" id="GO:0000136">
    <property type="term" value="C:mannan polymerase complex"/>
    <property type="evidence" value="ECO:0007669"/>
    <property type="project" value="TreeGrafter"/>
</dbReference>
<evidence type="ECO:0000256" key="1">
    <source>
        <dbReference type="ARBA" id="ARBA00037964"/>
    </source>
</evidence>
<dbReference type="PANTHER" id="PTHR43083:SF6">
    <property type="entry name" value="MANNAN POLYMERASE COMPLEXES SUBUNIT MNN9"/>
    <property type="match status" value="1"/>
</dbReference>
<evidence type="ECO:0000313" key="4">
    <source>
        <dbReference type="Proteomes" id="UP000253472"/>
    </source>
</evidence>
<dbReference type="InterPro" id="IPR029044">
    <property type="entry name" value="Nucleotide-diphossugar_trans"/>
</dbReference>
<dbReference type="Pfam" id="PF03452">
    <property type="entry name" value="Anp1"/>
    <property type="match status" value="1"/>
</dbReference>
<evidence type="ECO:0000313" key="3">
    <source>
        <dbReference type="EMBL" id="RCK65121.1"/>
    </source>
</evidence>
<keyword evidence="2" id="KW-0472">Membrane</keyword>
<accession>A0A367YJA8</accession>
<keyword evidence="4" id="KW-1185">Reference proteome</keyword>
<reference evidence="3 4" key="1">
    <citation type="submission" date="2018-06" db="EMBL/GenBank/DDBJ databases">
        <title>Whole genome sequencing of Candida tropicalis (genome annotated by CSBL at Korea University).</title>
        <authorList>
            <person name="Ahn J."/>
        </authorList>
    </citation>
    <scope>NUCLEOTIDE SEQUENCE [LARGE SCALE GENOMIC DNA]</scope>
    <source>
        <strain evidence="3 4">ATCC 20962</strain>
    </source>
</reference>
<dbReference type="AlphaFoldDB" id="A0A367YJA8"/>
<dbReference type="EMBL" id="QLNQ01000021">
    <property type="protein sequence ID" value="RCK65121.1"/>
    <property type="molecule type" value="Genomic_DNA"/>
</dbReference>
<dbReference type="Gene3D" id="3.90.550.10">
    <property type="entry name" value="Spore Coat Polysaccharide Biosynthesis Protein SpsA, Chain A"/>
    <property type="match status" value="1"/>
</dbReference>
<feature type="transmembrane region" description="Helical" evidence="2">
    <location>
        <begin position="12"/>
        <end position="36"/>
    </location>
</feature>
<sequence>MLFTELKRKKHVFLPLLIVLSIVGFFLYTSSLAVTIRSTASSAFPNIPAQQPQQQAAQAGSQQRPLPKFEKLTFTDYDFDYTKVTYTSTNPKFTQGRKLHQDTQAVTYFPGKQTVLIMSVIGNSAPYGRDRDFGHFIKSIMTIAENQPDYIISLALLCNGDEEFSKIQKFFMDEAENNIEFLLTVFESITLISAPFLDKNAGFERHERHRDSIQRLRRRLIAKSRNFLMLHSLQVQQYVLTIDSDMVWFNEPERFIARFVNSGKDIVVPRVERPGLGDYDKNSWRGRRTKPSQEQLDKMDRNEWETWNYVPHDVKGEIYHFLTYLDNKDGEYEQHKDDPDYVVPLDSVGGAVLFMKSIVIKQGVIFPTSLIVGTTWDRSEGYDGIETEGVCYLAKPLGFSCWGMPNVVAHHTG</sequence>
<comment type="similarity">
    <text evidence="1">Belongs to the ANP1/MMN9/VAN1 family.</text>
</comment>
<organism evidence="3 4">
    <name type="scientific">Candida viswanathii</name>
    <dbReference type="NCBI Taxonomy" id="5486"/>
    <lineage>
        <taxon>Eukaryota</taxon>
        <taxon>Fungi</taxon>
        <taxon>Dikarya</taxon>
        <taxon>Ascomycota</taxon>
        <taxon>Saccharomycotina</taxon>
        <taxon>Pichiomycetes</taxon>
        <taxon>Debaryomycetaceae</taxon>
        <taxon>Candida/Lodderomyces clade</taxon>
        <taxon>Candida</taxon>
    </lineage>
</organism>
<name>A0A367YJA8_9ASCO</name>